<gene>
    <name evidence="7" type="ORF">GCM10023187_38770</name>
</gene>
<dbReference type="InterPro" id="IPR050475">
    <property type="entry name" value="Prenyltransferase_related"/>
</dbReference>
<feature type="transmembrane region" description="Helical" evidence="6">
    <location>
        <begin position="44"/>
        <end position="68"/>
    </location>
</feature>
<dbReference type="Pfam" id="PF01040">
    <property type="entry name" value="UbiA"/>
    <property type="match status" value="1"/>
</dbReference>
<dbReference type="Proteomes" id="UP001500936">
    <property type="component" value="Unassembled WGS sequence"/>
</dbReference>
<dbReference type="EMBL" id="BAABHB010000009">
    <property type="protein sequence ID" value="GAA4412134.1"/>
    <property type="molecule type" value="Genomic_DNA"/>
</dbReference>
<feature type="transmembrane region" description="Helical" evidence="6">
    <location>
        <begin position="184"/>
        <end position="204"/>
    </location>
</feature>
<evidence type="ECO:0000313" key="8">
    <source>
        <dbReference type="Proteomes" id="UP001500936"/>
    </source>
</evidence>
<keyword evidence="5 6" id="KW-0472">Membrane</keyword>
<comment type="caution">
    <text evidence="7">The sequence shown here is derived from an EMBL/GenBank/DDBJ whole genome shotgun (WGS) entry which is preliminary data.</text>
</comment>
<feature type="transmembrane region" description="Helical" evidence="6">
    <location>
        <begin position="256"/>
        <end position="273"/>
    </location>
</feature>
<organism evidence="7 8">
    <name type="scientific">Nibrella viscosa</name>
    <dbReference type="NCBI Taxonomy" id="1084524"/>
    <lineage>
        <taxon>Bacteria</taxon>
        <taxon>Pseudomonadati</taxon>
        <taxon>Bacteroidota</taxon>
        <taxon>Cytophagia</taxon>
        <taxon>Cytophagales</taxon>
        <taxon>Spirosomataceae</taxon>
        <taxon>Nibrella</taxon>
    </lineage>
</organism>
<dbReference type="InterPro" id="IPR000537">
    <property type="entry name" value="UbiA_prenyltransferase"/>
</dbReference>
<reference evidence="8" key="1">
    <citation type="journal article" date="2019" name="Int. J. Syst. Evol. Microbiol.">
        <title>The Global Catalogue of Microorganisms (GCM) 10K type strain sequencing project: providing services to taxonomists for standard genome sequencing and annotation.</title>
        <authorList>
            <consortium name="The Broad Institute Genomics Platform"/>
            <consortium name="The Broad Institute Genome Sequencing Center for Infectious Disease"/>
            <person name="Wu L."/>
            <person name="Ma J."/>
        </authorList>
    </citation>
    <scope>NUCLEOTIDE SEQUENCE [LARGE SCALE GENOMIC DNA]</scope>
    <source>
        <strain evidence="8">JCM 17925</strain>
    </source>
</reference>
<feature type="transmembrane region" description="Helical" evidence="6">
    <location>
        <begin position="279"/>
        <end position="297"/>
    </location>
</feature>
<evidence type="ECO:0000313" key="7">
    <source>
        <dbReference type="EMBL" id="GAA4412134.1"/>
    </source>
</evidence>
<accession>A0ABP8KQE2</accession>
<keyword evidence="2" id="KW-1003">Cell membrane</keyword>
<comment type="subcellular location">
    <subcellularLocation>
        <location evidence="1">Membrane</location>
        <topology evidence="1">Multi-pass membrane protein</topology>
    </subcellularLocation>
</comment>
<evidence type="ECO:0000256" key="1">
    <source>
        <dbReference type="ARBA" id="ARBA00004141"/>
    </source>
</evidence>
<feature type="transmembrane region" description="Helical" evidence="6">
    <location>
        <begin position="88"/>
        <end position="110"/>
    </location>
</feature>
<dbReference type="CDD" id="cd13961">
    <property type="entry name" value="PT_UbiA_DGGGPS"/>
    <property type="match status" value="1"/>
</dbReference>
<dbReference type="Gene3D" id="1.20.120.1780">
    <property type="entry name" value="UbiA prenyltransferase"/>
    <property type="match status" value="1"/>
</dbReference>
<keyword evidence="3 6" id="KW-0812">Transmembrane</keyword>
<evidence type="ECO:0000256" key="6">
    <source>
        <dbReference type="SAM" id="Phobius"/>
    </source>
</evidence>
<dbReference type="NCBIfam" id="NF009513">
    <property type="entry name" value="PRK12872.1-3"/>
    <property type="match status" value="1"/>
</dbReference>
<dbReference type="InterPro" id="IPR044878">
    <property type="entry name" value="UbiA_sf"/>
</dbReference>
<feature type="transmembrane region" description="Helical" evidence="6">
    <location>
        <begin position="309"/>
        <end position="329"/>
    </location>
</feature>
<sequence>MKVLPVDRKVFVTPEKWPSARKSCIFGTTIPALAAMVRKLPLSAFFLGFLRLIRVQNLLIVVGTQYLARVCLVGPEAGSPATQWPQLLLDPALFLLSLSTVCIAAAGYVINDYFDIKIDIVNKPERVIIGRYLKRRVAMGAHQVLNVIGCLIGLYLSRWVFAVDVLSVTLLWFYSVYFKRQPFVGNLIVSFLTALSLIILAVYYRRNTDLLLIYAAFSFCISLVREIIKDMEDVKGDARFGCRTLPIVWGIRRTKYLLYGIIALFIATLFLIANSLDNLRLAWIFMILLIPIGWLVFRLVRADTKRDFNYLSSLCKLIMLMGVVSMVWVI</sequence>
<evidence type="ECO:0000256" key="4">
    <source>
        <dbReference type="ARBA" id="ARBA00022989"/>
    </source>
</evidence>
<dbReference type="PANTHER" id="PTHR42723">
    <property type="entry name" value="CHLOROPHYLL SYNTHASE"/>
    <property type="match status" value="1"/>
</dbReference>
<dbReference type="Gene3D" id="1.10.357.140">
    <property type="entry name" value="UbiA prenyltransferase"/>
    <property type="match status" value="1"/>
</dbReference>
<proteinExistence type="predicted"/>
<feature type="transmembrane region" description="Helical" evidence="6">
    <location>
        <begin position="137"/>
        <end position="155"/>
    </location>
</feature>
<keyword evidence="8" id="KW-1185">Reference proteome</keyword>
<protein>
    <submittedName>
        <fullName evidence="7">Geranylgeranylglycerol-phosphate geranylgeranyltransferase</fullName>
    </submittedName>
</protein>
<name>A0ABP8KQE2_9BACT</name>
<keyword evidence="4 6" id="KW-1133">Transmembrane helix</keyword>
<dbReference type="PANTHER" id="PTHR42723:SF1">
    <property type="entry name" value="CHLOROPHYLL SYNTHASE, CHLOROPLASTIC"/>
    <property type="match status" value="1"/>
</dbReference>
<evidence type="ECO:0000256" key="2">
    <source>
        <dbReference type="ARBA" id="ARBA00022475"/>
    </source>
</evidence>
<evidence type="ECO:0000256" key="3">
    <source>
        <dbReference type="ARBA" id="ARBA00022692"/>
    </source>
</evidence>
<evidence type="ECO:0000256" key="5">
    <source>
        <dbReference type="ARBA" id="ARBA00023136"/>
    </source>
</evidence>